<dbReference type="SMART" id="SM00507">
    <property type="entry name" value="HNHc"/>
    <property type="match status" value="1"/>
</dbReference>
<dbReference type="InterPro" id="IPR003615">
    <property type="entry name" value="HNH_nuc"/>
</dbReference>
<dbReference type="InterPro" id="IPR002711">
    <property type="entry name" value="HNH"/>
</dbReference>
<feature type="compositionally biased region" description="Basic and acidic residues" evidence="2">
    <location>
        <begin position="615"/>
        <end position="624"/>
    </location>
</feature>
<comment type="caution">
    <text evidence="4">The sequence shown here is derived from an EMBL/GenBank/DDBJ whole genome shotgun (WGS) entry which is preliminary data.</text>
</comment>
<accession>A0ABN2JML6</accession>
<reference evidence="4 5" key="1">
    <citation type="journal article" date="2019" name="Int. J. Syst. Evol. Microbiol.">
        <title>The Global Catalogue of Microorganisms (GCM) 10K type strain sequencing project: providing services to taxonomists for standard genome sequencing and annotation.</title>
        <authorList>
            <consortium name="The Broad Institute Genomics Platform"/>
            <consortium name="The Broad Institute Genome Sequencing Center for Infectious Disease"/>
            <person name="Wu L."/>
            <person name="Ma J."/>
        </authorList>
    </citation>
    <scope>NUCLEOTIDE SEQUENCE [LARGE SCALE GENOMIC DNA]</scope>
    <source>
        <strain evidence="4 5">JCM 15589</strain>
    </source>
</reference>
<dbReference type="Pfam" id="PF01844">
    <property type="entry name" value="HNH"/>
    <property type="match status" value="1"/>
</dbReference>
<feature type="domain" description="HNH nuclease" evidence="3">
    <location>
        <begin position="494"/>
        <end position="546"/>
    </location>
</feature>
<dbReference type="Proteomes" id="UP001501138">
    <property type="component" value="Unassembled WGS sequence"/>
</dbReference>
<dbReference type="CDD" id="cd00085">
    <property type="entry name" value="HNHc"/>
    <property type="match status" value="1"/>
</dbReference>
<name>A0ABN2JML6_9MICO</name>
<dbReference type="Gene3D" id="1.10.30.50">
    <property type="match status" value="1"/>
</dbReference>
<evidence type="ECO:0000313" key="5">
    <source>
        <dbReference type="Proteomes" id="UP001501138"/>
    </source>
</evidence>
<gene>
    <name evidence="4" type="ORF">GCM10009809_29940</name>
</gene>
<feature type="region of interest" description="Disordered" evidence="2">
    <location>
        <begin position="581"/>
        <end position="644"/>
    </location>
</feature>
<evidence type="ECO:0000256" key="1">
    <source>
        <dbReference type="ARBA" id="ARBA00023450"/>
    </source>
</evidence>
<keyword evidence="5" id="KW-1185">Reference proteome</keyword>
<dbReference type="InterPro" id="IPR003870">
    <property type="entry name" value="DUF222"/>
</dbReference>
<sequence>MFRLALTDKIVHMFDDGAGRGDDGAEGVPESFAPAPFPRAALPGSGRVPDGGRTGGELGPGDVARLVDPGPAPTVLDVSAAIDDVVAIQERIDALEGRKLLAVERARRAAARCEAALLDDSDPELRRASAVRRHDLAERAFTADLGTALRLSEEQASLLVDTARTLTEASDLAVELCGAAEHPGADEGSRPVTSTLVELCRGGFSAAHARAIADVLADLPGRCDDGGEARARVQAAVLPAAAEATLTQLRKRLRRARDLAHPRPVAERHRAAAEKRAVYVDPGKDGMAWLTAHVPAAFAHAIHDRLTRAARELKRAGGVTGGGLGNVSGRAIGDWRTLDQLRADTFVALLIAGVDGAGIAGVDRSGSAGKAAGVAGLDRPGATGKAARAAGATGLDGQGATEGVAGESGAGVLGPMPGLAELARRITPTVHVTVPVSALLGGDAPADLDGYGPVDADTAARLTANARSLRRLLVDPVDGRVLATDPGTYTVPAALRTLLRARDRVCRFPGCTRKAAACDVDHVTAWADGGRTTADNLAHLCRRHHVMKHQTRWRVVRHDGTLTWTSPTGRVHHDRVAVDDLHAGDPTAGDRALRDPGPPSLGRPSLGPARAGLSKPEDRERSDLEPPGMGTPDVEPPDPGPPPF</sequence>
<dbReference type="EMBL" id="BAAAPM010000005">
    <property type="protein sequence ID" value="GAA1732445.1"/>
    <property type="molecule type" value="Genomic_DNA"/>
</dbReference>
<evidence type="ECO:0000313" key="4">
    <source>
        <dbReference type="EMBL" id="GAA1732445.1"/>
    </source>
</evidence>
<feature type="region of interest" description="Disordered" evidence="2">
    <location>
        <begin position="18"/>
        <end position="61"/>
    </location>
</feature>
<feature type="compositionally biased region" description="Low complexity" evidence="2">
    <location>
        <begin position="32"/>
        <end position="43"/>
    </location>
</feature>
<dbReference type="Pfam" id="PF02720">
    <property type="entry name" value="DUF222"/>
    <property type="match status" value="1"/>
</dbReference>
<evidence type="ECO:0000259" key="3">
    <source>
        <dbReference type="SMART" id="SM00507"/>
    </source>
</evidence>
<proteinExistence type="inferred from homology"/>
<organism evidence="4 5">
    <name type="scientific">Isoptericola hypogeus</name>
    <dbReference type="NCBI Taxonomy" id="300179"/>
    <lineage>
        <taxon>Bacteria</taxon>
        <taxon>Bacillati</taxon>
        <taxon>Actinomycetota</taxon>
        <taxon>Actinomycetes</taxon>
        <taxon>Micrococcales</taxon>
        <taxon>Promicromonosporaceae</taxon>
        <taxon>Isoptericola</taxon>
    </lineage>
</organism>
<evidence type="ECO:0000256" key="2">
    <source>
        <dbReference type="SAM" id="MobiDB-lite"/>
    </source>
</evidence>
<protein>
    <recommendedName>
        <fullName evidence="3">HNH nuclease domain-containing protein</fullName>
    </recommendedName>
</protein>
<comment type="similarity">
    <text evidence="1">Belongs to the Rv1128c/1148c/1588c/1702c/1945/3466 family.</text>
</comment>